<protein>
    <submittedName>
        <fullName evidence="1">Uncharacterized protein</fullName>
    </submittedName>
</protein>
<keyword evidence="2" id="KW-1185">Reference proteome</keyword>
<proteinExistence type="predicted"/>
<accession>A0ABR7AWG7</accession>
<evidence type="ECO:0000313" key="2">
    <source>
        <dbReference type="Proteomes" id="UP000651852"/>
    </source>
</evidence>
<name>A0ABR7AWG7_9PSED</name>
<dbReference type="EMBL" id="JACONW010000016">
    <property type="protein sequence ID" value="MBC3949263.1"/>
    <property type="molecule type" value="Genomic_DNA"/>
</dbReference>
<organism evidence="1 2">
    <name type="scientific">Pseudomonas folii</name>
    <dbReference type="NCBI Taxonomy" id="2762593"/>
    <lineage>
        <taxon>Bacteria</taxon>
        <taxon>Pseudomonadati</taxon>
        <taxon>Pseudomonadota</taxon>
        <taxon>Gammaproteobacteria</taxon>
        <taxon>Pseudomonadales</taxon>
        <taxon>Pseudomonadaceae</taxon>
        <taxon>Pseudomonas</taxon>
    </lineage>
</organism>
<reference evidence="1 2" key="1">
    <citation type="submission" date="2020-08" db="EMBL/GenBank/DDBJ databases">
        <title>Putative novel bacterial strains isolated from necrotic wheat leaf tissues caused by Xanthomonas translucens.</title>
        <authorList>
            <person name="Tambong J.T."/>
        </authorList>
    </citation>
    <scope>NUCLEOTIDE SEQUENCE [LARGE SCALE GENOMIC DNA]</scope>
    <source>
        <strain evidence="1 2">DOAB 1069</strain>
    </source>
</reference>
<sequence>MQLMTKEHVKYITLNDSRVIASGELDVGGESIRLGDFDFSEFSTVQRKVIFGWARGQETIRYDKTLESTLLSKKKISFTLDADSQGAFINLEGKRLTLDSEAMTAGNYTLELTVFLDSPLKALGEVPDHIRPLLQYSEILNVKALIEKELDPTPLPILQAGPVYDGAARLGFFLADLEKMDAIVTGASSTAIIDLQKEFCETEIANDLFEAGVLILVWGMTPWHYYIYGLSSDSDVNLVPRAAKPQFRGQYKIRNDIKKLSVIPGEQLLDWPLCREQNWPQIDLLGDGESVEVSVHLRAFDPIHGEFGPALAVVTVHRVDDEPLIDPLLVVDIESVDIDPGY</sequence>
<comment type="caution">
    <text evidence="1">The sequence shown here is derived from an EMBL/GenBank/DDBJ whole genome shotgun (WGS) entry which is preliminary data.</text>
</comment>
<gene>
    <name evidence="1" type="ORF">H8S59_05740</name>
</gene>
<dbReference type="Proteomes" id="UP000651852">
    <property type="component" value="Unassembled WGS sequence"/>
</dbReference>
<evidence type="ECO:0000313" key="1">
    <source>
        <dbReference type="EMBL" id="MBC3949263.1"/>
    </source>
</evidence>